<feature type="transmembrane region" description="Helical" evidence="6">
    <location>
        <begin position="387"/>
        <end position="406"/>
    </location>
</feature>
<keyword evidence="3 6" id="KW-0812">Transmembrane</keyword>
<gene>
    <name evidence="8" type="ORF">XPU_2363</name>
</gene>
<evidence type="ECO:0000256" key="2">
    <source>
        <dbReference type="ARBA" id="ARBA00022475"/>
    </source>
</evidence>
<evidence type="ECO:0000259" key="7">
    <source>
        <dbReference type="Pfam" id="PF03176"/>
    </source>
</evidence>
<evidence type="ECO:0000313" key="9">
    <source>
        <dbReference type="Proteomes" id="UP000019143"/>
    </source>
</evidence>
<dbReference type="PANTHER" id="PTHR33406">
    <property type="entry name" value="MEMBRANE PROTEIN MJ1562-RELATED"/>
    <property type="match status" value="1"/>
</dbReference>
<dbReference type="Pfam" id="PF03176">
    <property type="entry name" value="MMPL"/>
    <property type="match status" value="1"/>
</dbReference>
<sequence>MPRARLVDVPLAQRGLRMAFKLNANRRIGLALLWLALLAVAGFWLSETLKVTGDLRKFMPAPRTPAQKLLIEELGEGPGSRLLLMALSNSDPATLATQSQALQQALAAQPQLFELVGNGGTAGLDAIPERLLPYRYLLSDSFDTMPLDAHTLQAALQSRVQDLGSPAAALVEPLLPRDPTLEVLHLAETLQPAAAPQTRNAVWFDRAGTSALLVVQTRAAGFDPTGQQLAYDAVQAAFAKVSKGSTTRLTLTGPGAFAVEITARTQGEAQWIGTLDTVGLVLLLLVAYRSWKIPVLGVLPLASAGLAGLAAVALLFDGVHGITVAFGFTLIGVVQDYPIHLFSHQRPGLDPRDNARHLWPTLATGVVSTCIAYVTFLFSGVDGLRQLAVFTIAGLATAAITTRWLLPSLIDPAPRDYADSRMLAALWRGIARLPRPRISLAVIALIGIAVIAFAPGQFWQNDLSKLTPVPPKALAQDTHLRQELGAPDVRYVLALPAANDEAALQASEQLRPRLDALVRAGALTGYDMAARYLPSIKTQRVRQAALPDAAQARVLTDSAVAATPFRSDAFAPFLQDLDAAKRAAPLLPKDLAGSPLATSVGGLLLGRGDRSTALVSLTGLRDPSVLAAALQGSAQLLDLKDASESLVAAYRGRVLGALVLAALLLAVTVAIALRNPRRIVRVLLPMALTTVLILAILRGMGVELNLFHLIALILAAGLGLDYALFFDHAGDDHADQLRTLHALIVCSLMTLLVFALLAASSIPVLRAIGSTVALGVLFNFILALLVSREPALERARHGDAHAGT</sequence>
<keyword evidence="5 6" id="KW-0472">Membrane</keyword>
<comment type="subcellular location">
    <subcellularLocation>
        <location evidence="1">Cell membrane</location>
        <topology evidence="1">Multi-pass membrane protein</topology>
    </subcellularLocation>
</comment>
<feature type="transmembrane region" description="Helical" evidence="6">
    <location>
        <begin position="654"/>
        <end position="673"/>
    </location>
</feature>
<protein>
    <submittedName>
        <fullName evidence="8">Xanthomonadin exporter protein</fullName>
    </submittedName>
</protein>
<feature type="transmembrane region" description="Helical" evidence="6">
    <location>
        <begin position="764"/>
        <end position="786"/>
    </location>
</feature>
<dbReference type="SUPFAM" id="SSF82866">
    <property type="entry name" value="Multidrug efflux transporter AcrB transmembrane domain"/>
    <property type="match status" value="2"/>
</dbReference>
<evidence type="ECO:0000256" key="6">
    <source>
        <dbReference type="SAM" id="Phobius"/>
    </source>
</evidence>
<accession>W4S2R7</accession>
<comment type="caution">
    <text evidence="8">The sequence shown here is derived from an EMBL/GenBank/DDBJ whole genome shotgun (WGS) entry which is preliminary data.</text>
</comment>
<feature type="transmembrane region" description="Helical" evidence="6">
    <location>
        <begin position="438"/>
        <end position="459"/>
    </location>
</feature>
<evidence type="ECO:0000256" key="4">
    <source>
        <dbReference type="ARBA" id="ARBA00022989"/>
    </source>
</evidence>
<evidence type="ECO:0000313" key="8">
    <source>
        <dbReference type="EMBL" id="GAE50831.1"/>
    </source>
</evidence>
<feature type="transmembrane region" description="Helical" evidence="6">
    <location>
        <begin position="295"/>
        <end position="316"/>
    </location>
</feature>
<dbReference type="InterPro" id="IPR004869">
    <property type="entry name" value="MMPL_dom"/>
</dbReference>
<keyword evidence="4 6" id="KW-1133">Transmembrane helix</keyword>
<dbReference type="PANTHER" id="PTHR33406:SF13">
    <property type="entry name" value="MEMBRANE PROTEIN YDFJ"/>
    <property type="match status" value="1"/>
</dbReference>
<evidence type="ECO:0000256" key="5">
    <source>
        <dbReference type="ARBA" id="ARBA00023136"/>
    </source>
</evidence>
<name>W4S2R7_9XANT</name>
<feature type="transmembrane region" description="Helical" evidence="6">
    <location>
        <begin position="269"/>
        <end position="288"/>
    </location>
</feature>
<dbReference type="AlphaFoldDB" id="W4S2R7"/>
<feature type="transmembrane region" description="Helical" evidence="6">
    <location>
        <begin position="737"/>
        <end position="758"/>
    </location>
</feature>
<dbReference type="Proteomes" id="UP000019143">
    <property type="component" value="Unassembled WGS sequence"/>
</dbReference>
<reference evidence="8 9" key="1">
    <citation type="submission" date="2014-01" db="EMBL/GenBank/DDBJ databases">
        <title>Genome sequence and analysis of Xanthomonas arboricola pv. pruni.</title>
        <authorList>
            <person name="Fujikawa T."/>
            <person name="Nakazono-Nagaoka E."/>
        </authorList>
    </citation>
    <scope>NUCLEOTIDE SEQUENCE [LARGE SCALE GENOMIC DNA]</scope>
    <source>
        <strain evidence="9">MAFF 311562</strain>
    </source>
</reference>
<evidence type="ECO:0000256" key="3">
    <source>
        <dbReference type="ARBA" id="ARBA00022692"/>
    </source>
</evidence>
<feature type="transmembrane region" description="Helical" evidence="6">
    <location>
        <begin position="362"/>
        <end position="381"/>
    </location>
</feature>
<feature type="transmembrane region" description="Helical" evidence="6">
    <location>
        <begin position="706"/>
        <end position="725"/>
    </location>
</feature>
<feature type="transmembrane region" description="Helical" evidence="6">
    <location>
        <begin position="322"/>
        <end position="342"/>
    </location>
</feature>
<evidence type="ECO:0000256" key="1">
    <source>
        <dbReference type="ARBA" id="ARBA00004651"/>
    </source>
</evidence>
<dbReference type="EMBL" id="BAVB01000275">
    <property type="protein sequence ID" value="GAE50831.1"/>
    <property type="molecule type" value="Genomic_DNA"/>
</dbReference>
<dbReference type="Gene3D" id="1.20.1640.10">
    <property type="entry name" value="Multidrug efflux transporter AcrB transmembrane domain"/>
    <property type="match status" value="2"/>
</dbReference>
<keyword evidence="2" id="KW-1003">Cell membrane</keyword>
<feature type="transmembrane region" description="Helical" evidence="6">
    <location>
        <begin position="680"/>
        <end position="700"/>
    </location>
</feature>
<dbReference type="InterPro" id="IPR050545">
    <property type="entry name" value="Mycobact_MmpL"/>
</dbReference>
<dbReference type="GO" id="GO:0005886">
    <property type="term" value="C:plasma membrane"/>
    <property type="evidence" value="ECO:0007669"/>
    <property type="project" value="UniProtKB-SubCell"/>
</dbReference>
<proteinExistence type="predicted"/>
<feature type="domain" description="Membrane transport protein MMPL" evidence="7">
    <location>
        <begin position="207"/>
        <end position="433"/>
    </location>
</feature>
<organism evidence="8 9">
    <name type="scientific">Xanthomonas arboricola pv. pruni str. MAFF 311562</name>
    <dbReference type="NCBI Taxonomy" id="1414836"/>
    <lineage>
        <taxon>Bacteria</taxon>
        <taxon>Pseudomonadati</taxon>
        <taxon>Pseudomonadota</taxon>
        <taxon>Gammaproteobacteria</taxon>
        <taxon>Lysobacterales</taxon>
        <taxon>Lysobacteraceae</taxon>
        <taxon>Xanthomonas</taxon>
    </lineage>
</organism>